<dbReference type="RefSeq" id="XP_018251733.1">
    <property type="nucleotide sequence ID" value="XM_018401198.1"/>
</dbReference>
<dbReference type="EMBL" id="DS231716">
    <property type="protein sequence ID" value="KNB15644.1"/>
    <property type="molecule type" value="Genomic_DNA"/>
</dbReference>
<dbReference type="RefSeq" id="XP_018253689.1">
    <property type="nucleotide sequence ID" value="XM_018401754.1"/>
</dbReference>
<dbReference type="EMBL" id="DS231713">
    <property type="protein sequence ID" value="KNB13688.1"/>
    <property type="molecule type" value="Genomic_DNA"/>
</dbReference>
<dbReference type="Proteomes" id="UP000009097">
    <property type="component" value="Unassembled WGS sequence"/>
</dbReference>
<dbReference type="GeneID" id="28962125"/>
<protein>
    <submittedName>
        <fullName evidence="2">Uncharacterized protein</fullName>
    </submittedName>
</protein>
<sequence length="55" mass="5856">MGLDNEVDDCTTAGSVGAHGNCGLCTETICGYITIGLQVSDASAEEEKNYWKQKE</sequence>
<evidence type="ECO:0000313" key="2">
    <source>
        <dbReference type="EMBL" id="KNB15644.1"/>
    </source>
</evidence>
<dbReference type="KEGG" id="fox:FOXG_20879"/>
<proteinExistence type="predicted"/>
<evidence type="ECO:0000313" key="1">
    <source>
        <dbReference type="EMBL" id="KNB13688.1"/>
    </source>
</evidence>
<dbReference type="VEuPathDB" id="FungiDB:FOXG_20879"/>
<name>A0A0J9VXD5_FUSO4</name>
<dbReference type="GeneID" id="28961585"/>
<evidence type="ECO:0000313" key="3">
    <source>
        <dbReference type="Proteomes" id="UP000009097"/>
    </source>
</evidence>
<organism evidence="2 3">
    <name type="scientific">Fusarium oxysporum f. sp. lycopersici (strain 4287 / CBS 123668 / FGSC 9935 / NRRL 34936)</name>
    <name type="common">Fusarium vascular wilt of tomato</name>
    <dbReference type="NCBI Taxonomy" id="426428"/>
    <lineage>
        <taxon>Eukaryota</taxon>
        <taxon>Fungi</taxon>
        <taxon>Dikarya</taxon>
        <taxon>Ascomycota</taxon>
        <taxon>Pezizomycotina</taxon>
        <taxon>Sordariomycetes</taxon>
        <taxon>Hypocreomycetidae</taxon>
        <taxon>Hypocreales</taxon>
        <taxon>Nectriaceae</taxon>
        <taxon>Fusarium</taxon>
        <taxon>Fusarium oxysporum species complex</taxon>
    </lineage>
</organism>
<accession>A0A0J9VXD5</accession>
<reference evidence="2" key="1">
    <citation type="submission" date="2007-04" db="EMBL/GenBank/DDBJ databases">
        <authorList>
            <consortium name="The Broad Institute Genome Sequencing Platform"/>
            <person name="Birren B."/>
            <person name="Lander E."/>
            <person name="Galagan J."/>
            <person name="Nusbaum C."/>
            <person name="Devon K."/>
            <person name="Ma L.-J."/>
            <person name="Jaffe D."/>
            <person name="Butler J."/>
            <person name="Alvarez P."/>
            <person name="Gnerre S."/>
            <person name="Grabherr M."/>
            <person name="Kleber M."/>
            <person name="Mauceli E."/>
            <person name="Brockman W."/>
            <person name="MacCallum I.A."/>
            <person name="Young S."/>
            <person name="LaButti K."/>
            <person name="DeCaprio D."/>
            <person name="Crawford M."/>
            <person name="Koehrsen M."/>
            <person name="Engels R."/>
            <person name="Montgomery P."/>
            <person name="Pearson M."/>
            <person name="Howarth C."/>
            <person name="Larson L."/>
            <person name="White J."/>
            <person name="O'Leary S."/>
            <person name="Kodira C."/>
            <person name="Zeng Q."/>
            <person name="Yandava C."/>
            <person name="Alvarado L."/>
            <person name="Kistler C."/>
            <person name="Shim W.-B."/>
            <person name="Kang S."/>
            <person name="Woloshuk C."/>
        </authorList>
    </citation>
    <scope>NUCLEOTIDE SEQUENCE</scope>
    <source>
        <strain evidence="2">4287</strain>
    </source>
</reference>
<dbReference type="KEGG" id="fox:FOXG_21419"/>
<reference evidence="2" key="2">
    <citation type="journal article" date="2010" name="Nature">
        <title>Comparative genomics reveals mobile pathogenicity chromosomes in Fusarium.</title>
        <authorList>
            <person name="Ma L.J."/>
            <person name="van der Does H.C."/>
            <person name="Borkovich K.A."/>
            <person name="Coleman J.J."/>
            <person name="Daboussi M.J."/>
            <person name="Di Pietro A."/>
            <person name="Dufresne M."/>
            <person name="Freitag M."/>
            <person name="Grabherr M."/>
            <person name="Henrissat B."/>
            <person name="Houterman P.M."/>
            <person name="Kang S."/>
            <person name="Shim W.B."/>
            <person name="Woloshuk C."/>
            <person name="Xie X."/>
            <person name="Xu J.R."/>
            <person name="Antoniw J."/>
            <person name="Baker S.E."/>
            <person name="Bluhm B.H."/>
            <person name="Breakspear A."/>
            <person name="Brown D.W."/>
            <person name="Butchko R.A."/>
            <person name="Chapman S."/>
            <person name="Coulson R."/>
            <person name="Coutinho P.M."/>
            <person name="Danchin E.G."/>
            <person name="Diener A."/>
            <person name="Gale L.R."/>
            <person name="Gardiner D.M."/>
            <person name="Goff S."/>
            <person name="Hammond-Kosack K.E."/>
            <person name="Hilburn K."/>
            <person name="Hua-Van A."/>
            <person name="Jonkers W."/>
            <person name="Kazan K."/>
            <person name="Kodira C.D."/>
            <person name="Koehrsen M."/>
            <person name="Kumar L."/>
            <person name="Lee Y.H."/>
            <person name="Li L."/>
            <person name="Manners J.M."/>
            <person name="Miranda-Saavedra D."/>
            <person name="Mukherjee M."/>
            <person name="Park G."/>
            <person name="Park J."/>
            <person name="Park S.Y."/>
            <person name="Proctor R.H."/>
            <person name="Regev A."/>
            <person name="Ruiz-Roldan M.C."/>
            <person name="Sain D."/>
            <person name="Sakthikumar S."/>
            <person name="Sykes S."/>
            <person name="Schwartz D.C."/>
            <person name="Turgeon B.G."/>
            <person name="Wapinski I."/>
            <person name="Yoder O."/>
            <person name="Young S."/>
            <person name="Zeng Q."/>
            <person name="Zhou S."/>
            <person name="Galagan J."/>
            <person name="Cuomo C.A."/>
            <person name="Kistler H.C."/>
            <person name="Rep M."/>
        </authorList>
    </citation>
    <scope>NUCLEOTIDE SEQUENCE [LARGE SCALE GENOMIC DNA]</scope>
    <source>
        <strain evidence="2">4287</strain>
    </source>
</reference>
<dbReference type="VEuPathDB" id="FungiDB:FOXG_21419"/>
<dbReference type="AlphaFoldDB" id="A0A0J9VXD5"/>
<gene>
    <name evidence="1" type="ORF">FOXG_20879</name>
    <name evidence="2" type="ORF">FOXG_21419</name>
</gene>